<feature type="compositionally biased region" description="Low complexity" evidence="1">
    <location>
        <begin position="36"/>
        <end position="59"/>
    </location>
</feature>
<dbReference type="PROSITE" id="PS51257">
    <property type="entry name" value="PROKAR_LIPOPROTEIN"/>
    <property type="match status" value="1"/>
</dbReference>
<sequence length="198" mass="21021">MTTPTPRRRLAAVTLVAGLAAVALGGCSGDDPQPSPSSETGSAATTSSESSTPSPSFTPRDLSSTVLDARLPAVQGSTKGTLDTGPATLRVAEVLAGEGDTRLTFWYTGPDKLLVRRGNLGWASWPTLVDRRSKKVYAPLTYVDYDGKTRCLCTDAAYVNGDPQPRTALYPPLPADLSRVQVRQEGFKKPVSVEVTRP</sequence>
<dbReference type="Proteomes" id="UP000515976">
    <property type="component" value="Chromosome"/>
</dbReference>
<feature type="signal peptide" evidence="2">
    <location>
        <begin position="1"/>
        <end position="25"/>
    </location>
</feature>
<feature type="region of interest" description="Disordered" evidence="1">
    <location>
        <begin position="24"/>
        <end position="62"/>
    </location>
</feature>
<organism evidence="3 4">
    <name type="scientific">Phycicoccus endophyticus</name>
    <dbReference type="NCBI Taxonomy" id="1690220"/>
    <lineage>
        <taxon>Bacteria</taxon>
        <taxon>Bacillati</taxon>
        <taxon>Actinomycetota</taxon>
        <taxon>Actinomycetes</taxon>
        <taxon>Micrococcales</taxon>
        <taxon>Intrasporangiaceae</taxon>
        <taxon>Phycicoccus</taxon>
    </lineage>
</organism>
<dbReference type="RefSeq" id="WP_166101271.1">
    <property type="nucleotide sequence ID" value="NZ_BMMY01000006.1"/>
</dbReference>
<evidence type="ECO:0000313" key="3">
    <source>
        <dbReference type="EMBL" id="QNN49210.1"/>
    </source>
</evidence>
<evidence type="ECO:0000313" key="4">
    <source>
        <dbReference type="Proteomes" id="UP000515976"/>
    </source>
</evidence>
<evidence type="ECO:0000256" key="1">
    <source>
        <dbReference type="SAM" id="MobiDB-lite"/>
    </source>
</evidence>
<reference evidence="3 4" key="1">
    <citation type="submission" date="2020-08" db="EMBL/GenBank/DDBJ databases">
        <title>Genome sequence of Phycicoccus endophyticus JCM 31784T.</title>
        <authorList>
            <person name="Hyun D.-W."/>
            <person name="Bae J.-W."/>
        </authorList>
    </citation>
    <scope>NUCLEOTIDE SEQUENCE [LARGE SCALE GENOMIC DNA]</scope>
    <source>
        <strain evidence="3 4">JCM 31784</strain>
    </source>
</reference>
<protein>
    <recommendedName>
        <fullName evidence="5">Lipoprotein</fullName>
    </recommendedName>
</protein>
<dbReference type="KEGG" id="pei:H9L10_13430"/>
<feature type="chain" id="PRO_5039629061" description="Lipoprotein" evidence="2">
    <location>
        <begin position="26"/>
        <end position="198"/>
    </location>
</feature>
<keyword evidence="2" id="KW-0732">Signal</keyword>
<name>A0A7G9R0T5_9MICO</name>
<dbReference type="EMBL" id="CP060712">
    <property type="protein sequence ID" value="QNN49210.1"/>
    <property type="molecule type" value="Genomic_DNA"/>
</dbReference>
<gene>
    <name evidence="3" type="ORF">H9L10_13430</name>
</gene>
<accession>A0A7G9R0T5</accession>
<keyword evidence="4" id="KW-1185">Reference proteome</keyword>
<evidence type="ECO:0000256" key="2">
    <source>
        <dbReference type="SAM" id="SignalP"/>
    </source>
</evidence>
<dbReference type="AlphaFoldDB" id="A0A7G9R0T5"/>
<proteinExistence type="predicted"/>
<evidence type="ECO:0008006" key="5">
    <source>
        <dbReference type="Google" id="ProtNLM"/>
    </source>
</evidence>